<dbReference type="PROSITE" id="PS00061">
    <property type="entry name" value="ADH_SHORT"/>
    <property type="match status" value="1"/>
</dbReference>
<evidence type="ECO:0000256" key="4">
    <source>
        <dbReference type="ARBA" id="ARBA00023098"/>
    </source>
</evidence>
<dbReference type="SUPFAM" id="SSF51735">
    <property type="entry name" value="NAD(P)-binding Rossmann-fold domains"/>
    <property type="match status" value="1"/>
</dbReference>
<organism evidence="6 7">
    <name type="scientific">Ureibacillus manganicus DSM 26584</name>
    <dbReference type="NCBI Taxonomy" id="1384049"/>
    <lineage>
        <taxon>Bacteria</taxon>
        <taxon>Bacillati</taxon>
        <taxon>Bacillota</taxon>
        <taxon>Bacilli</taxon>
        <taxon>Bacillales</taxon>
        <taxon>Caryophanaceae</taxon>
        <taxon>Ureibacillus</taxon>
    </lineage>
</organism>
<dbReference type="NCBIfam" id="NF005559">
    <property type="entry name" value="PRK07231.1"/>
    <property type="match status" value="1"/>
</dbReference>
<name>A0A0A3I6Q3_9BACL</name>
<sequence length="256" mass="26537">MGRLAGKVAIITGAASGMGLAGAQLFAKEGAKVVATDISNALEERVSEIVANGGDAIAVRLDVASPDSWNEVIEKTIDKYGKIDILVNNAGIHIAKGILEAELDDWNKVMTINTTGVWLGMKSVIPHMQNNGGGSIVNTSSIAAIVGGIADAGGAAYSASKGAVRALTKHAAQWFGKDNIRVNSVHPGAIYTGMVAAVGIKSQEEMGSNYEGRAALKPYAGEPMDIANAYLYLASDESKYVTGLELVVDGGWTTNS</sequence>
<proteinExistence type="inferred from homology"/>
<gene>
    <name evidence="6" type="ORF">CD29_07560</name>
</gene>
<evidence type="ECO:0000256" key="1">
    <source>
        <dbReference type="ARBA" id="ARBA00006484"/>
    </source>
</evidence>
<comment type="similarity">
    <text evidence="1">Belongs to the short-chain dehydrogenases/reductases (SDR) family.</text>
</comment>
<dbReference type="InterPro" id="IPR002347">
    <property type="entry name" value="SDR_fam"/>
</dbReference>
<evidence type="ECO:0000256" key="3">
    <source>
        <dbReference type="ARBA" id="ARBA00023027"/>
    </source>
</evidence>
<protein>
    <submittedName>
        <fullName evidence="6">Short-chain dehydrogenase</fullName>
    </submittedName>
</protein>
<dbReference type="AlphaFoldDB" id="A0A0A3I6Q3"/>
<accession>A0A0A3I6Q3</accession>
<keyword evidence="3" id="KW-0520">NAD</keyword>
<dbReference type="InterPro" id="IPR020904">
    <property type="entry name" value="Sc_DH/Rdtase_CS"/>
</dbReference>
<dbReference type="PANTHER" id="PTHR43180">
    <property type="entry name" value="3-OXOACYL-(ACYL-CARRIER-PROTEIN) REDUCTASE (AFU_ORTHOLOGUE AFUA_6G11210)"/>
    <property type="match status" value="1"/>
</dbReference>
<dbReference type="PRINTS" id="PR00081">
    <property type="entry name" value="GDHRDH"/>
</dbReference>
<keyword evidence="5" id="KW-0753">Steroid metabolism</keyword>
<dbReference type="EMBL" id="JPVN01000007">
    <property type="protein sequence ID" value="KGR79195.1"/>
    <property type="molecule type" value="Genomic_DNA"/>
</dbReference>
<comment type="caution">
    <text evidence="6">The sequence shown here is derived from an EMBL/GenBank/DDBJ whole genome shotgun (WGS) entry which is preliminary data.</text>
</comment>
<dbReference type="OrthoDB" id="286404at2"/>
<dbReference type="FunFam" id="3.40.50.720:FF:000084">
    <property type="entry name" value="Short-chain dehydrogenase reductase"/>
    <property type="match status" value="1"/>
</dbReference>
<evidence type="ECO:0000256" key="2">
    <source>
        <dbReference type="ARBA" id="ARBA00023002"/>
    </source>
</evidence>
<dbReference type="PRINTS" id="PR00080">
    <property type="entry name" value="SDRFAMILY"/>
</dbReference>
<dbReference type="Proteomes" id="UP000030416">
    <property type="component" value="Unassembled WGS sequence"/>
</dbReference>
<evidence type="ECO:0000313" key="7">
    <source>
        <dbReference type="Proteomes" id="UP000030416"/>
    </source>
</evidence>
<dbReference type="Gene3D" id="3.40.50.720">
    <property type="entry name" value="NAD(P)-binding Rossmann-like Domain"/>
    <property type="match status" value="1"/>
</dbReference>
<keyword evidence="2" id="KW-0560">Oxidoreductase</keyword>
<evidence type="ECO:0000313" key="6">
    <source>
        <dbReference type="EMBL" id="KGR79195.1"/>
    </source>
</evidence>
<dbReference type="InterPro" id="IPR036291">
    <property type="entry name" value="NAD(P)-bd_dom_sf"/>
</dbReference>
<dbReference type="PANTHER" id="PTHR43180:SF28">
    <property type="entry name" value="NAD(P)-BINDING ROSSMANN-FOLD SUPERFAMILY PROTEIN"/>
    <property type="match status" value="1"/>
</dbReference>
<dbReference type="GO" id="GO:0008206">
    <property type="term" value="P:bile acid metabolic process"/>
    <property type="evidence" value="ECO:0007669"/>
    <property type="project" value="UniProtKB-ARBA"/>
</dbReference>
<dbReference type="eggNOG" id="COG1028">
    <property type="taxonomic scope" value="Bacteria"/>
</dbReference>
<dbReference type="RefSeq" id="WP_036184786.1">
    <property type="nucleotide sequence ID" value="NZ_AVDA01000007.1"/>
</dbReference>
<reference evidence="6 7" key="1">
    <citation type="submission" date="2014-02" db="EMBL/GenBank/DDBJ databases">
        <title>Draft genome sequence of Lysinibacillus manganicus DSM 26584T.</title>
        <authorList>
            <person name="Zhang F."/>
            <person name="Wang G."/>
            <person name="Zhang L."/>
        </authorList>
    </citation>
    <scope>NUCLEOTIDE SEQUENCE [LARGE SCALE GENOMIC DNA]</scope>
    <source>
        <strain evidence="6 7">DSM 26584</strain>
    </source>
</reference>
<dbReference type="STRING" id="1384049.CD29_07560"/>
<evidence type="ECO:0000256" key="5">
    <source>
        <dbReference type="ARBA" id="ARBA00023221"/>
    </source>
</evidence>
<keyword evidence="7" id="KW-1185">Reference proteome</keyword>
<dbReference type="Pfam" id="PF13561">
    <property type="entry name" value="adh_short_C2"/>
    <property type="match status" value="1"/>
</dbReference>
<dbReference type="GO" id="GO:0016491">
    <property type="term" value="F:oxidoreductase activity"/>
    <property type="evidence" value="ECO:0007669"/>
    <property type="project" value="UniProtKB-KW"/>
</dbReference>
<keyword evidence="4" id="KW-0443">Lipid metabolism</keyword>